<dbReference type="Gene3D" id="2.40.160.60">
    <property type="entry name" value="Outer membrane protein transport protein (OMPP1/FadL/TodX)"/>
    <property type="match status" value="1"/>
</dbReference>
<dbReference type="Pfam" id="PF18990">
    <property type="entry name" value="DUF5723"/>
    <property type="match status" value="2"/>
</dbReference>
<evidence type="ECO:0000259" key="1">
    <source>
        <dbReference type="Pfam" id="PF18990"/>
    </source>
</evidence>
<accession>A0A381NRZ1</accession>
<proteinExistence type="predicted"/>
<sequence length="458" mass="51144">MLQITLLLLLVQTLGLGQIKRDPVMVGLGGAYTTLADGVYAVGVNPANLAYQHDKPFMWQMGTLNFGIGNNFFSLENTMGLSGKNLEAESQKGKYEIYDQVRDGLRFSQDIHLALPALNYSSGNMAITNDLVAINDVVAPFGLFKLILEGNPIGEPLDLEYSRENMVLLEHAFSFAVPTDKFSWGVSLKFLQGIVYMGTDPDSSYTFLQTDTTAFNLKARYFMRQGVGGYGTAVDFGFSSKEINGWRVGAALINAVGSIEWNQPSALTDLFGISDTTGYFKWGREDFTYEGVDFKENQVPRGWSMVHEITADSVTLDKLSNSKWDELFQERKYIVKDTFENGNPRKFKIRYPGLFRLGVSKRFDQDLTIAGDLVAGFTNRLGVHQKWTLSTGLQFNRFKAFPLRLGYMYGGKYLKELGFGAGFHAGPIIYDFAFSFRNGVWIHSMKGFSFSFGVAITS</sequence>
<dbReference type="AlphaFoldDB" id="A0A381NRZ1"/>
<gene>
    <name evidence="2" type="ORF">METZ01_LOCUS9472</name>
</gene>
<reference evidence="2" key="1">
    <citation type="submission" date="2018-05" db="EMBL/GenBank/DDBJ databases">
        <authorList>
            <person name="Lanie J.A."/>
            <person name="Ng W.-L."/>
            <person name="Kazmierczak K.M."/>
            <person name="Andrzejewski T.M."/>
            <person name="Davidsen T.M."/>
            <person name="Wayne K.J."/>
            <person name="Tettelin H."/>
            <person name="Glass J.I."/>
            <person name="Rusch D."/>
            <person name="Podicherti R."/>
            <person name="Tsui H.-C.T."/>
            <person name="Winkler M.E."/>
        </authorList>
    </citation>
    <scope>NUCLEOTIDE SEQUENCE</scope>
</reference>
<dbReference type="EMBL" id="UINC01000513">
    <property type="protein sequence ID" value="SUZ56618.1"/>
    <property type="molecule type" value="Genomic_DNA"/>
</dbReference>
<evidence type="ECO:0000313" key="2">
    <source>
        <dbReference type="EMBL" id="SUZ56618.1"/>
    </source>
</evidence>
<feature type="domain" description="DUF5723" evidence="1">
    <location>
        <begin position="225"/>
        <end position="428"/>
    </location>
</feature>
<feature type="non-terminal residue" evidence="2">
    <location>
        <position position="458"/>
    </location>
</feature>
<feature type="domain" description="DUF5723" evidence="1">
    <location>
        <begin position="50"/>
        <end position="216"/>
    </location>
</feature>
<dbReference type="InterPro" id="IPR043781">
    <property type="entry name" value="DUF5723"/>
</dbReference>
<organism evidence="2">
    <name type="scientific">marine metagenome</name>
    <dbReference type="NCBI Taxonomy" id="408172"/>
    <lineage>
        <taxon>unclassified sequences</taxon>
        <taxon>metagenomes</taxon>
        <taxon>ecological metagenomes</taxon>
    </lineage>
</organism>
<protein>
    <recommendedName>
        <fullName evidence="1">DUF5723 domain-containing protein</fullName>
    </recommendedName>
</protein>
<name>A0A381NRZ1_9ZZZZ</name>